<dbReference type="GO" id="GO:0043565">
    <property type="term" value="F:sequence-specific DNA binding"/>
    <property type="evidence" value="ECO:0007669"/>
    <property type="project" value="InterPro"/>
</dbReference>
<accession>A0A2S9YLM9</accession>
<evidence type="ECO:0000256" key="1">
    <source>
        <dbReference type="ARBA" id="ARBA00022553"/>
    </source>
</evidence>
<comment type="caution">
    <text evidence="5">The sequence shown here is derived from an EMBL/GenBank/DDBJ whole genome shotgun (WGS) entry which is preliminary data.</text>
</comment>
<evidence type="ECO:0000259" key="4">
    <source>
        <dbReference type="PROSITE" id="PS50110"/>
    </source>
</evidence>
<dbReference type="RefSeq" id="WP_106091195.1">
    <property type="nucleotide sequence ID" value="NZ_PVNL01000086.1"/>
</dbReference>
<dbReference type="Pfam" id="PF02954">
    <property type="entry name" value="HTH_8"/>
    <property type="match status" value="1"/>
</dbReference>
<reference evidence="5 6" key="1">
    <citation type="submission" date="2018-03" db="EMBL/GenBank/DDBJ databases">
        <title>Draft Genome Sequences of the Obligatory Marine Myxobacteria Enhygromyxa salina SWB007.</title>
        <authorList>
            <person name="Poehlein A."/>
            <person name="Moghaddam J.A."/>
            <person name="Harms H."/>
            <person name="Alanjari M."/>
            <person name="Koenig G.M."/>
            <person name="Daniel R."/>
            <person name="Schaeberle T.F."/>
        </authorList>
    </citation>
    <scope>NUCLEOTIDE SEQUENCE [LARGE SCALE GENOMIC DNA]</scope>
    <source>
        <strain evidence="5 6">SWB007</strain>
    </source>
</reference>
<dbReference type="PRINTS" id="PR01590">
    <property type="entry name" value="HTHFIS"/>
</dbReference>
<dbReference type="Gene3D" id="1.10.10.60">
    <property type="entry name" value="Homeodomain-like"/>
    <property type="match status" value="1"/>
</dbReference>
<dbReference type="OrthoDB" id="9788090at2"/>
<dbReference type="PANTHER" id="PTHR44591:SF14">
    <property type="entry name" value="PROTEIN PILG"/>
    <property type="match status" value="1"/>
</dbReference>
<dbReference type="CDD" id="cd17563">
    <property type="entry name" value="REC_RegA-like"/>
    <property type="match status" value="1"/>
</dbReference>
<keyword evidence="1 3" id="KW-0597">Phosphoprotein</keyword>
<feature type="domain" description="Response regulatory" evidence="4">
    <location>
        <begin position="9"/>
        <end position="123"/>
    </location>
</feature>
<dbReference type="PROSITE" id="PS50110">
    <property type="entry name" value="RESPONSE_REGULATORY"/>
    <property type="match status" value="1"/>
</dbReference>
<dbReference type="Proteomes" id="UP000238823">
    <property type="component" value="Unassembled WGS sequence"/>
</dbReference>
<gene>
    <name evidence="5" type="primary">regA</name>
    <name evidence="5" type="ORF">ENSA7_42560</name>
</gene>
<dbReference type="SUPFAM" id="SSF52172">
    <property type="entry name" value="CheY-like"/>
    <property type="match status" value="1"/>
</dbReference>
<evidence type="ECO:0000256" key="2">
    <source>
        <dbReference type="ARBA" id="ARBA00023012"/>
    </source>
</evidence>
<dbReference type="InterPro" id="IPR011006">
    <property type="entry name" value="CheY-like_superfamily"/>
</dbReference>
<keyword evidence="2" id="KW-0902">Two-component regulatory system</keyword>
<dbReference type="Gene3D" id="3.40.50.2300">
    <property type="match status" value="1"/>
</dbReference>
<dbReference type="SUPFAM" id="SSF46689">
    <property type="entry name" value="Homeodomain-like"/>
    <property type="match status" value="1"/>
</dbReference>
<dbReference type="AlphaFoldDB" id="A0A2S9YLM9"/>
<feature type="modified residue" description="4-aspartylphosphate" evidence="3">
    <location>
        <position position="58"/>
    </location>
</feature>
<sequence length="190" mass="21064">MTTPPTAITIMIVDDDRPFATALASALRRRGFQTVLAHDYDGAMAEAEAWQPEQAVIDLRMPGRNGLEVVASLRERWPTLRVVVLTGFGSIATAVEAIKLGAVHYLTKPTSVDDILAAFERTEPVLLDTPTNHHATPLDELEWEHLQRVLTDCGGNVSEAARRLGMHRRTLQRKLARKAAVPSRRKPDSR</sequence>
<evidence type="ECO:0000313" key="5">
    <source>
        <dbReference type="EMBL" id="PRQ05994.1"/>
    </source>
</evidence>
<dbReference type="InterPro" id="IPR009057">
    <property type="entry name" value="Homeodomain-like_sf"/>
</dbReference>
<evidence type="ECO:0000256" key="3">
    <source>
        <dbReference type="PROSITE-ProRule" id="PRU00169"/>
    </source>
</evidence>
<organism evidence="5 6">
    <name type="scientific">Enhygromyxa salina</name>
    <dbReference type="NCBI Taxonomy" id="215803"/>
    <lineage>
        <taxon>Bacteria</taxon>
        <taxon>Pseudomonadati</taxon>
        <taxon>Myxococcota</taxon>
        <taxon>Polyangia</taxon>
        <taxon>Nannocystales</taxon>
        <taxon>Nannocystaceae</taxon>
        <taxon>Enhygromyxa</taxon>
    </lineage>
</organism>
<dbReference type="InterPro" id="IPR002197">
    <property type="entry name" value="HTH_Fis"/>
</dbReference>
<proteinExistence type="predicted"/>
<dbReference type="SMART" id="SM00448">
    <property type="entry name" value="REC"/>
    <property type="match status" value="1"/>
</dbReference>
<dbReference type="EMBL" id="PVNL01000086">
    <property type="protein sequence ID" value="PRQ05994.1"/>
    <property type="molecule type" value="Genomic_DNA"/>
</dbReference>
<dbReference type="GO" id="GO:0000160">
    <property type="term" value="P:phosphorelay signal transduction system"/>
    <property type="evidence" value="ECO:0007669"/>
    <property type="project" value="UniProtKB-KW"/>
</dbReference>
<dbReference type="InterPro" id="IPR001789">
    <property type="entry name" value="Sig_transdc_resp-reg_receiver"/>
</dbReference>
<protein>
    <submittedName>
        <fullName evidence="5">Photosynthetic apparatus regulatory protein RegA</fullName>
    </submittedName>
</protein>
<dbReference type="Pfam" id="PF00072">
    <property type="entry name" value="Response_reg"/>
    <property type="match status" value="1"/>
</dbReference>
<dbReference type="InterPro" id="IPR050595">
    <property type="entry name" value="Bact_response_regulator"/>
</dbReference>
<name>A0A2S9YLM9_9BACT</name>
<dbReference type="PANTHER" id="PTHR44591">
    <property type="entry name" value="STRESS RESPONSE REGULATOR PROTEIN 1"/>
    <property type="match status" value="1"/>
</dbReference>
<evidence type="ECO:0000313" key="6">
    <source>
        <dbReference type="Proteomes" id="UP000238823"/>
    </source>
</evidence>